<gene>
    <name evidence="2" type="ORF">NDU88_007934</name>
</gene>
<dbReference type="Proteomes" id="UP001066276">
    <property type="component" value="Chromosome 6"/>
</dbReference>
<comment type="caution">
    <text evidence="2">The sequence shown here is derived from an EMBL/GenBank/DDBJ whole genome shotgun (WGS) entry which is preliminary data.</text>
</comment>
<feature type="compositionally biased region" description="Basic and acidic residues" evidence="1">
    <location>
        <begin position="38"/>
        <end position="47"/>
    </location>
</feature>
<reference evidence="2" key="1">
    <citation type="journal article" date="2022" name="bioRxiv">
        <title>Sequencing and chromosome-scale assembly of the giantPleurodeles waltlgenome.</title>
        <authorList>
            <person name="Brown T."/>
            <person name="Elewa A."/>
            <person name="Iarovenko S."/>
            <person name="Subramanian E."/>
            <person name="Araus A.J."/>
            <person name="Petzold A."/>
            <person name="Susuki M."/>
            <person name="Suzuki K.-i.T."/>
            <person name="Hayashi T."/>
            <person name="Toyoda A."/>
            <person name="Oliveira C."/>
            <person name="Osipova E."/>
            <person name="Leigh N.D."/>
            <person name="Simon A."/>
            <person name="Yun M.H."/>
        </authorList>
    </citation>
    <scope>NUCLEOTIDE SEQUENCE</scope>
    <source>
        <strain evidence="2">20211129_DDA</strain>
        <tissue evidence="2">Liver</tissue>
    </source>
</reference>
<evidence type="ECO:0000256" key="1">
    <source>
        <dbReference type="SAM" id="MobiDB-lite"/>
    </source>
</evidence>
<keyword evidence="3" id="KW-1185">Reference proteome</keyword>
<evidence type="ECO:0000313" key="3">
    <source>
        <dbReference type="Proteomes" id="UP001066276"/>
    </source>
</evidence>
<protein>
    <submittedName>
        <fullName evidence="2">Uncharacterized protein</fullName>
    </submittedName>
</protein>
<dbReference type="EMBL" id="JANPWB010000010">
    <property type="protein sequence ID" value="KAJ1141606.1"/>
    <property type="molecule type" value="Genomic_DNA"/>
</dbReference>
<evidence type="ECO:0000313" key="2">
    <source>
        <dbReference type="EMBL" id="KAJ1141606.1"/>
    </source>
</evidence>
<feature type="region of interest" description="Disordered" evidence="1">
    <location>
        <begin position="24"/>
        <end position="62"/>
    </location>
</feature>
<name>A0AAV7QM44_PLEWA</name>
<sequence length="96" mass="10169">MDTELGEGAGSRVHADVTVREAGSAAGQPLGMGWQPENPRRKNKLELWGEPQGSLGVSDAGGSRRASRDIILPLYCNEDRAETPALGSVLGNTIRL</sequence>
<organism evidence="2 3">
    <name type="scientific">Pleurodeles waltl</name>
    <name type="common">Iberian ribbed newt</name>
    <dbReference type="NCBI Taxonomy" id="8319"/>
    <lineage>
        <taxon>Eukaryota</taxon>
        <taxon>Metazoa</taxon>
        <taxon>Chordata</taxon>
        <taxon>Craniata</taxon>
        <taxon>Vertebrata</taxon>
        <taxon>Euteleostomi</taxon>
        <taxon>Amphibia</taxon>
        <taxon>Batrachia</taxon>
        <taxon>Caudata</taxon>
        <taxon>Salamandroidea</taxon>
        <taxon>Salamandridae</taxon>
        <taxon>Pleurodelinae</taxon>
        <taxon>Pleurodeles</taxon>
    </lineage>
</organism>
<proteinExistence type="predicted"/>
<dbReference type="AlphaFoldDB" id="A0AAV7QM44"/>
<accession>A0AAV7QM44</accession>